<feature type="signal peptide" evidence="1">
    <location>
        <begin position="1"/>
        <end position="20"/>
    </location>
</feature>
<dbReference type="RefSeq" id="WP_272180498.1">
    <property type="nucleotide sequence ID" value="NZ_JAQOMS010000002.1"/>
</dbReference>
<keyword evidence="1" id="KW-0732">Signal</keyword>
<keyword evidence="3" id="KW-1185">Reference proteome</keyword>
<comment type="caution">
    <text evidence="2">The sequence shown here is derived from an EMBL/GenBank/DDBJ whole genome shotgun (WGS) entry which is preliminary data.</text>
</comment>
<reference evidence="2 3" key="1">
    <citation type="submission" date="2023-01" db="EMBL/GenBank/DDBJ databases">
        <title>Psychrosphaera sp. nov., isolated from marine algae.</title>
        <authorList>
            <person name="Bayburt H."/>
            <person name="Choi B.J."/>
            <person name="Kim J.M."/>
            <person name="Choi D.G."/>
            <person name="Jeon C.O."/>
        </authorList>
    </citation>
    <scope>NUCLEOTIDE SEQUENCE [LARGE SCALE GENOMIC DNA]</scope>
    <source>
        <strain evidence="2 3">G1-22</strain>
    </source>
</reference>
<organism evidence="2 3">
    <name type="scientific">Psychrosphaera algicola</name>
    <dbReference type="NCBI Taxonomy" id="3023714"/>
    <lineage>
        <taxon>Bacteria</taxon>
        <taxon>Pseudomonadati</taxon>
        <taxon>Pseudomonadota</taxon>
        <taxon>Gammaproteobacteria</taxon>
        <taxon>Alteromonadales</taxon>
        <taxon>Pseudoalteromonadaceae</taxon>
        <taxon>Psychrosphaera</taxon>
    </lineage>
</organism>
<gene>
    <name evidence="2" type="ORF">PN838_09420</name>
</gene>
<evidence type="ECO:0000313" key="3">
    <source>
        <dbReference type="Proteomes" id="UP001528411"/>
    </source>
</evidence>
<feature type="chain" id="PRO_5046586652" evidence="1">
    <location>
        <begin position="21"/>
        <end position="116"/>
    </location>
</feature>
<name>A0ABT5FBN0_9GAMM</name>
<dbReference type="InterPro" id="IPR035242">
    <property type="entry name" value="DUF5329"/>
</dbReference>
<evidence type="ECO:0000256" key="1">
    <source>
        <dbReference type="SAM" id="SignalP"/>
    </source>
</evidence>
<dbReference type="Pfam" id="PF17263">
    <property type="entry name" value="DUF5329"/>
    <property type="match status" value="1"/>
</dbReference>
<accession>A0ABT5FBN0</accession>
<protein>
    <submittedName>
        <fullName evidence="2">DUF5329 family protein</fullName>
    </submittedName>
</protein>
<dbReference type="Proteomes" id="UP001528411">
    <property type="component" value="Unassembled WGS sequence"/>
</dbReference>
<evidence type="ECO:0000313" key="2">
    <source>
        <dbReference type="EMBL" id="MDC2888953.1"/>
    </source>
</evidence>
<dbReference type="EMBL" id="JAQOMS010000002">
    <property type="protein sequence ID" value="MDC2888953.1"/>
    <property type="molecule type" value="Genomic_DNA"/>
</dbReference>
<sequence>MKFGYILLMIASVFSIKSYAFTQDEINHLLTFVSTTSCTYERNGTRHNGQEAMAHIKKKYEYYADDIHSTEDFIKYSATKSKMSGKHYKIHCEGKPEIKSKQWLLAELAAYRASKK</sequence>
<proteinExistence type="predicted"/>